<dbReference type="EMBL" id="SRHE01000082">
    <property type="protein sequence ID" value="TWW10653.1"/>
    <property type="molecule type" value="Genomic_DNA"/>
</dbReference>
<gene>
    <name evidence="2" type="ORF">E3A20_06290</name>
</gene>
<keyword evidence="3" id="KW-1185">Reference proteome</keyword>
<name>A0A5C6M902_9PLAN</name>
<dbReference type="InterPro" id="IPR016024">
    <property type="entry name" value="ARM-type_fold"/>
</dbReference>
<proteinExistence type="predicted"/>
<dbReference type="PANTHER" id="PTHR33546">
    <property type="entry name" value="LARGE, MULTIFUNCTIONAL SECRETED PROTEIN-RELATED"/>
    <property type="match status" value="1"/>
</dbReference>
<dbReference type="Gene3D" id="2.120.10.30">
    <property type="entry name" value="TolB, C-terminal domain"/>
    <property type="match status" value="1"/>
</dbReference>
<dbReference type="AlphaFoldDB" id="A0A5C6M902"/>
<dbReference type="PANTHER" id="PTHR33546:SF1">
    <property type="entry name" value="LARGE, MULTIFUNCTIONAL SECRETED PROTEIN"/>
    <property type="match status" value="1"/>
</dbReference>
<dbReference type="SUPFAM" id="SSF48371">
    <property type="entry name" value="ARM repeat"/>
    <property type="match status" value="1"/>
</dbReference>
<evidence type="ECO:0000259" key="1">
    <source>
        <dbReference type="Pfam" id="PF23500"/>
    </source>
</evidence>
<organism evidence="2 3">
    <name type="scientific">Planctomyces bekefii</name>
    <dbReference type="NCBI Taxonomy" id="1653850"/>
    <lineage>
        <taxon>Bacteria</taxon>
        <taxon>Pseudomonadati</taxon>
        <taxon>Planctomycetota</taxon>
        <taxon>Planctomycetia</taxon>
        <taxon>Planctomycetales</taxon>
        <taxon>Planctomycetaceae</taxon>
        <taxon>Planctomyces</taxon>
    </lineage>
</organism>
<dbReference type="Pfam" id="PF23500">
    <property type="entry name" value="DUF7133"/>
    <property type="match status" value="1"/>
</dbReference>
<accession>A0A5C6M902</accession>
<dbReference type="InterPro" id="IPR013428">
    <property type="entry name" value="Membrane-bound_put_N"/>
</dbReference>
<sequence>MLSLLAAVLLAACPQPPELSTSQPLPPNQTQPSFRLQQNFSLQLVASEPLVTDPVAAAFDEDGHLFVVEMNDYPYTDKSTDQPNRERTTDLPIGKIRLLFDDNDDGTFDRSTIFARDLSWPTGIVVWKDGIFVAATPDLWWLQDADHDGIAEIRQPILTGFRKLNVQAVANNLLWTLDHQICGAGGTNGGLLSGTALDPHTPTPLSMSRHDFRFSPLGPPHHFQLLSGGARFGNTADDWGNRFICNIRNPVQHVLLPLEHLSRNPHFNPGSPLHDVAASGDQLPVFRTSSPEAWRIINAARLTGQGDPRMPRSEKNAAGYLTSACGVTVYRGDAWPPEFRSQVFLSDVAANLVHRQQLTPAGPTFSSRRIDQNCEFLTSTDNWFRPVNFIHAPDDTLYLLDMYRETIEHPWSMPDDLKGMLDLERGRDRGRIYRITPPNFNRRPTPRLSQSPTTELVKLLEHPNAWHRDSAARLLFQQQDPDTPALLHQLLRQSPVPQARLQALNTLAAATPATPAETRQDPPPLTKQLNDAVLLLLDDQNPQVRRHALRIAAEHSLAALPDAVARSIREDSDPAVLFEAALHLHRLNIPLQENPLTNLLARTPADPWIRTAALCSAQNHECLLLIASLRQPRLRSNPEHQPLLLLLAGIVGNRNQPAELRTLAQELNSLPEQDRTSQHFAELLAAVDQGLRRSRSSLAVAWQDQPNALALIQYVTHSASNTALDNTLPPEQRTAAVRLLAPGPQQDLLLTQLLDLATPAQPDTVRLAALQLLQTRLTPPAAARLAADCSRSTTSLQHEIIECLCSSDVGTQALLDAIAAGTIPASRITPIHFILTGN</sequence>
<protein>
    <submittedName>
        <fullName evidence="2">Cytochrome c</fullName>
    </submittedName>
</protein>
<dbReference type="Proteomes" id="UP000321083">
    <property type="component" value="Unassembled WGS sequence"/>
</dbReference>
<reference evidence="2 3" key="2">
    <citation type="submission" date="2019-08" db="EMBL/GenBank/DDBJ databases">
        <authorList>
            <person name="Henke P."/>
        </authorList>
    </citation>
    <scope>NUCLEOTIDE SEQUENCE [LARGE SCALE GENOMIC DNA]</scope>
    <source>
        <strain evidence="2">Phe10_nw2017</strain>
    </source>
</reference>
<comment type="caution">
    <text evidence="2">The sequence shown here is derived from an EMBL/GenBank/DDBJ whole genome shotgun (WGS) entry which is preliminary data.</text>
</comment>
<feature type="domain" description="DUF7133" evidence="1">
    <location>
        <begin position="27"/>
        <end position="437"/>
    </location>
</feature>
<dbReference type="NCBIfam" id="TIGR02604">
    <property type="entry name" value="Piru_Ver_Nterm"/>
    <property type="match status" value="1"/>
</dbReference>
<reference evidence="2 3" key="1">
    <citation type="submission" date="2019-08" db="EMBL/GenBank/DDBJ databases">
        <title>100 year-old enigma solved: identification of Planctomyces bekefii, the type genus and species of the phylum Planctomycetes.</title>
        <authorList>
            <person name="Svetlana D.N."/>
            <person name="Overmann J."/>
        </authorList>
    </citation>
    <scope>NUCLEOTIDE SEQUENCE [LARGE SCALE GENOMIC DNA]</scope>
    <source>
        <strain evidence="2">Phe10_nw2017</strain>
    </source>
</reference>
<dbReference type="InterPro" id="IPR055557">
    <property type="entry name" value="DUF7133"/>
</dbReference>
<dbReference type="InterPro" id="IPR011989">
    <property type="entry name" value="ARM-like"/>
</dbReference>
<evidence type="ECO:0000313" key="3">
    <source>
        <dbReference type="Proteomes" id="UP000321083"/>
    </source>
</evidence>
<evidence type="ECO:0000313" key="2">
    <source>
        <dbReference type="EMBL" id="TWW10653.1"/>
    </source>
</evidence>
<dbReference type="Gene3D" id="1.25.10.10">
    <property type="entry name" value="Leucine-rich Repeat Variant"/>
    <property type="match status" value="1"/>
</dbReference>
<dbReference type="InterPro" id="IPR011042">
    <property type="entry name" value="6-blade_b-propeller_TolB-like"/>
</dbReference>